<dbReference type="Pfam" id="PF01535">
    <property type="entry name" value="PPR"/>
    <property type="match status" value="4"/>
</dbReference>
<sequence>MPSLALAALRSAGRHRKPAACRQLHAHLLKTGVLSRSPFPSALLGSYANSGLLFDAHHLFDEFPYRDAVLYSSYLSALSHSDRPSQVLCHFRRMVSVDAVPPDGFIFATLVKTCSRLGSLRLGKQVHAQFLLSSFHEDDVVKSSLVDMYSKCGAVDDARKVFETIPVKNHVCWTAMLSGYASNGRRAEALELFSQMPQRDLIAWTALLSGFLQSGDSFSAVRLFVEMRRGEVEIDDAFVLSTVVGASSDLAALQLGRQLHGLVLTLGYESSMILGNALVDMYAKCSDINSARAVFEGLALRDVISWTTMVVGEAQHGRAEDAFNLYDQMVRAGVKPNEVTFTGLIYACSHAGLVQKGRYMFDSMEQEHGISPTLQHYTCLLDLLSRSGHLAEAENVIDSMPYVPDEATWGALLSACKKHGDTLMSIRVADKLLGLTPKDPSTYILLSNTYAAAGKWDCVSRVRRLMVDMEIKKQPGYSWIDLGKESRLFIAGEVPHSMRQEIIRLLNELTIEMKKRGYVPDTTSVMHNLEEDEKEQQLFLHSERLAVAFGLLKSVPGKTIRVVKNLRVCVDCHNVLKLISGITAREIVVRDANRFHHFEGGKCSCGDFW</sequence>
<feature type="repeat" description="PPR" evidence="2">
    <location>
        <begin position="302"/>
        <end position="336"/>
    </location>
</feature>
<dbReference type="InterPro" id="IPR046848">
    <property type="entry name" value="E_motif"/>
</dbReference>
<dbReference type="InterPro" id="IPR046960">
    <property type="entry name" value="PPR_At4g14850-like_plant"/>
</dbReference>
<dbReference type="GO" id="GO:0003723">
    <property type="term" value="F:RNA binding"/>
    <property type="evidence" value="ECO:0007669"/>
    <property type="project" value="InterPro"/>
</dbReference>
<proteinExistence type="predicted"/>
<dbReference type="InterPro" id="IPR011990">
    <property type="entry name" value="TPR-like_helical_dom_sf"/>
</dbReference>
<dbReference type="FunFam" id="1.25.40.10:FF:001276">
    <property type="entry name" value="Pentatricopeptide repeat-containing protein mitochondrial"/>
    <property type="match status" value="1"/>
</dbReference>
<dbReference type="FunFam" id="1.25.40.10:FF:000442">
    <property type="entry name" value="Pentatricopeptide repeat-containing protein At3g49710"/>
    <property type="match status" value="1"/>
</dbReference>
<evidence type="ECO:0000256" key="2">
    <source>
        <dbReference type="PROSITE-ProRule" id="PRU00708"/>
    </source>
</evidence>
<evidence type="ECO:0000313" key="5">
    <source>
        <dbReference type="Proteomes" id="UP001327560"/>
    </source>
</evidence>
<organism evidence="4 5">
    <name type="scientific">Canna indica</name>
    <name type="common">Indian-shot</name>
    <dbReference type="NCBI Taxonomy" id="4628"/>
    <lineage>
        <taxon>Eukaryota</taxon>
        <taxon>Viridiplantae</taxon>
        <taxon>Streptophyta</taxon>
        <taxon>Embryophyta</taxon>
        <taxon>Tracheophyta</taxon>
        <taxon>Spermatophyta</taxon>
        <taxon>Magnoliopsida</taxon>
        <taxon>Liliopsida</taxon>
        <taxon>Zingiberales</taxon>
        <taxon>Cannaceae</taxon>
        <taxon>Canna</taxon>
    </lineage>
</organism>
<dbReference type="Proteomes" id="UP001327560">
    <property type="component" value="Chromosome 4"/>
</dbReference>
<evidence type="ECO:0000313" key="4">
    <source>
        <dbReference type="EMBL" id="WOL03685.1"/>
    </source>
</evidence>
<feature type="domain" description="DYW" evidence="3">
    <location>
        <begin position="517"/>
        <end position="609"/>
    </location>
</feature>
<keyword evidence="5" id="KW-1185">Reference proteome</keyword>
<dbReference type="EMBL" id="CP136893">
    <property type="protein sequence ID" value="WOL03685.1"/>
    <property type="molecule type" value="Genomic_DNA"/>
</dbReference>
<dbReference type="PANTHER" id="PTHR47926:SF495">
    <property type="entry name" value="DYW DOMAIN-CONTAINING PROTEIN"/>
    <property type="match status" value="1"/>
</dbReference>
<dbReference type="GO" id="GO:0008270">
    <property type="term" value="F:zinc ion binding"/>
    <property type="evidence" value="ECO:0007669"/>
    <property type="project" value="InterPro"/>
</dbReference>
<dbReference type="Pfam" id="PF13041">
    <property type="entry name" value="PPR_2"/>
    <property type="match status" value="1"/>
</dbReference>
<reference evidence="4 5" key="1">
    <citation type="submission" date="2023-10" db="EMBL/GenBank/DDBJ databases">
        <title>Chromosome-scale genome assembly provides insights into flower coloration mechanisms of Canna indica.</title>
        <authorList>
            <person name="Li C."/>
        </authorList>
    </citation>
    <scope>NUCLEOTIDE SEQUENCE [LARGE SCALE GENOMIC DNA]</scope>
    <source>
        <tissue evidence="4">Flower</tissue>
    </source>
</reference>
<dbReference type="Pfam" id="PF14432">
    <property type="entry name" value="DYW_deaminase"/>
    <property type="match status" value="1"/>
</dbReference>
<dbReference type="GO" id="GO:0009451">
    <property type="term" value="P:RNA modification"/>
    <property type="evidence" value="ECO:0007669"/>
    <property type="project" value="InterPro"/>
</dbReference>
<accession>A0AAQ3K866</accession>
<dbReference type="Gene3D" id="1.25.40.10">
    <property type="entry name" value="Tetratricopeptide repeat domain"/>
    <property type="match status" value="4"/>
</dbReference>
<evidence type="ECO:0000259" key="3">
    <source>
        <dbReference type="Pfam" id="PF14432"/>
    </source>
</evidence>
<evidence type="ECO:0000256" key="1">
    <source>
        <dbReference type="ARBA" id="ARBA00022737"/>
    </source>
</evidence>
<dbReference type="InterPro" id="IPR002885">
    <property type="entry name" value="PPR_rpt"/>
</dbReference>
<dbReference type="PANTHER" id="PTHR47926">
    <property type="entry name" value="PENTATRICOPEPTIDE REPEAT-CONTAINING PROTEIN"/>
    <property type="match status" value="1"/>
</dbReference>
<protein>
    <recommendedName>
        <fullName evidence="3">DYW domain-containing protein</fullName>
    </recommendedName>
</protein>
<gene>
    <name evidence="4" type="ORF">Cni_G12405</name>
</gene>
<dbReference type="PROSITE" id="PS51375">
    <property type="entry name" value="PPR"/>
    <property type="match status" value="2"/>
</dbReference>
<dbReference type="AlphaFoldDB" id="A0AAQ3K866"/>
<dbReference type="NCBIfam" id="TIGR00756">
    <property type="entry name" value="PPR"/>
    <property type="match status" value="4"/>
</dbReference>
<keyword evidence="1" id="KW-0677">Repeat</keyword>
<name>A0AAQ3K866_9LILI</name>
<dbReference type="Pfam" id="PF20431">
    <property type="entry name" value="E_motif"/>
    <property type="match status" value="1"/>
</dbReference>
<feature type="repeat" description="PPR" evidence="2">
    <location>
        <begin position="169"/>
        <end position="203"/>
    </location>
</feature>
<dbReference type="InterPro" id="IPR032867">
    <property type="entry name" value="DYW_dom"/>
</dbReference>